<protein>
    <recommendedName>
        <fullName evidence="6">Large ribosomal subunit protein uL23</fullName>
    </recommendedName>
</protein>
<evidence type="ECO:0000313" key="9">
    <source>
        <dbReference type="Proteomes" id="UP000460298"/>
    </source>
</evidence>
<dbReference type="GO" id="GO:0005840">
    <property type="term" value="C:ribosome"/>
    <property type="evidence" value="ECO:0007669"/>
    <property type="project" value="UniProtKB-KW"/>
</dbReference>
<reference evidence="8 9" key="1">
    <citation type="submission" date="2019-10" db="EMBL/GenBank/DDBJ databases">
        <title>Extracellular Electron Transfer in a Candidatus Methanoperedens spp. Enrichment Culture.</title>
        <authorList>
            <person name="Berger S."/>
            <person name="Rangel Shaw D."/>
            <person name="Berben T."/>
            <person name="In 'T Zandt M."/>
            <person name="Frank J."/>
            <person name="Reimann J."/>
            <person name="Jetten M.S.M."/>
            <person name="Welte C.U."/>
        </authorList>
    </citation>
    <scope>NUCLEOTIDE SEQUENCE [LARGE SCALE GENOMIC DNA]</scope>
    <source>
        <strain evidence="8">SB12</strain>
    </source>
</reference>
<dbReference type="EMBL" id="WBUI01000022">
    <property type="protein sequence ID" value="KAB2930208.1"/>
    <property type="molecule type" value="Genomic_DNA"/>
</dbReference>
<dbReference type="PROSITE" id="PS00050">
    <property type="entry name" value="RIBOSOMAL_L23"/>
    <property type="match status" value="1"/>
</dbReference>
<evidence type="ECO:0000256" key="7">
    <source>
        <dbReference type="RuleBase" id="RU003934"/>
    </source>
</evidence>
<evidence type="ECO:0000256" key="6">
    <source>
        <dbReference type="HAMAP-Rule" id="MF_01369"/>
    </source>
</evidence>
<keyword evidence="3 6" id="KW-0694">RNA-binding</keyword>
<dbReference type="InterPro" id="IPR001014">
    <property type="entry name" value="Ribosomal_uL23_CS"/>
</dbReference>
<keyword evidence="5 6" id="KW-0687">Ribonucleoprotein</keyword>
<accession>A0A833GYW4</accession>
<evidence type="ECO:0000256" key="1">
    <source>
        <dbReference type="ARBA" id="ARBA00006700"/>
    </source>
</evidence>
<dbReference type="InterPro" id="IPR012678">
    <property type="entry name" value="Ribosomal_uL23/eL15/eS24_sf"/>
</dbReference>
<organism evidence="8 9">
    <name type="scientific">Leptonema illini</name>
    <dbReference type="NCBI Taxonomy" id="183"/>
    <lineage>
        <taxon>Bacteria</taxon>
        <taxon>Pseudomonadati</taxon>
        <taxon>Spirochaetota</taxon>
        <taxon>Spirochaetia</taxon>
        <taxon>Leptospirales</taxon>
        <taxon>Leptospiraceae</taxon>
        <taxon>Leptonema</taxon>
    </lineage>
</organism>
<keyword evidence="4 6" id="KW-0689">Ribosomal protein</keyword>
<dbReference type="Gene3D" id="3.30.70.330">
    <property type="match status" value="1"/>
</dbReference>
<dbReference type="Pfam" id="PF00276">
    <property type="entry name" value="Ribosomal_L23"/>
    <property type="match status" value="1"/>
</dbReference>
<dbReference type="GO" id="GO:0003735">
    <property type="term" value="F:structural constituent of ribosome"/>
    <property type="evidence" value="ECO:0007669"/>
    <property type="project" value="InterPro"/>
</dbReference>
<dbReference type="HAMAP" id="MF_01369_B">
    <property type="entry name" value="Ribosomal_uL23_B"/>
    <property type="match status" value="1"/>
</dbReference>
<evidence type="ECO:0000256" key="4">
    <source>
        <dbReference type="ARBA" id="ARBA00022980"/>
    </source>
</evidence>
<dbReference type="Proteomes" id="UP000460298">
    <property type="component" value="Unassembled WGS sequence"/>
</dbReference>
<proteinExistence type="inferred from homology"/>
<comment type="caution">
    <text evidence="8">The sequence shown here is derived from an EMBL/GenBank/DDBJ whole genome shotgun (WGS) entry which is preliminary data.</text>
</comment>
<dbReference type="NCBIfam" id="NF004363">
    <property type="entry name" value="PRK05738.2-4"/>
    <property type="match status" value="1"/>
</dbReference>
<name>A0A833GYW4_9LEPT</name>
<keyword evidence="2 6" id="KW-0699">rRNA-binding</keyword>
<dbReference type="SUPFAM" id="SSF54189">
    <property type="entry name" value="Ribosomal proteins S24e, L23 and L15e"/>
    <property type="match status" value="1"/>
</dbReference>
<evidence type="ECO:0000313" key="8">
    <source>
        <dbReference type="EMBL" id="KAB2930208.1"/>
    </source>
</evidence>
<comment type="similarity">
    <text evidence="1 6 7">Belongs to the universal ribosomal protein uL23 family.</text>
</comment>
<evidence type="ECO:0000256" key="5">
    <source>
        <dbReference type="ARBA" id="ARBA00023274"/>
    </source>
</evidence>
<gene>
    <name evidence="6" type="primary">rplW</name>
    <name evidence="8" type="ORF">F9K24_17370</name>
</gene>
<evidence type="ECO:0000256" key="3">
    <source>
        <dbReference type="ARBA" id="ARBA00022884"/>
    </source>
</evidence>
<dbReference type="InterPro" id="IPR013025">
    <property type="entry name" value="Ribosomal_uL23-like"/>
</dbReference>
<sequence>MDLNQVLIMPYVTEKTEALKAQSKAGQVIVFKIRKDANKELVKQAIHKIYNVKVLKVNIINTASKLRRFRNSHTRKSGFKKAIVTLEPGKTIDLTK</sequence>
<dbReference type="GO" id="GO:0019843">
    <property type="term" value="F:rRNA binding"/>
    <property type="evidence" value="ECO:0007669"/>
    <property type="project" value="UniProtKB-UniRule"/>
</dbReference>
<dbReference type="GO" id="GO:0006412">
    <property type="term" value="P:translation"/>
    <property type="evidence" value="ECO:0007669"/>
    <property type="project" value="UniProtKB-UniRule"/>
</dbReference>
<evidence type="ECO:0000256" key="2">
    <source>
        <dbReference type="ARBA" id="ARBA00022730"/>
    </source>
</evidence>
<comment type="function">
    <text evidence="6">One of the early assembly proteins it binds 23S rRNA. One of the proteins that surrounds the polypeptide exit tunnel on the outside of the ribosome. Forms the main docking site for trigger factor binding to the ribosome.</text>
</comment>
<dbReference type="AlphaFoldDB" id="A0A833GYW4"/>
<dbReference type="GO" id="GO:1990904">
    <property type="term" value="C:ribonucleoprotein complex"/>
    <property type="evidence" value="ECO:0007669"/>
    <property type="project" value="UniProtKB-KW"/>
</dbReference>
<dbReference type="InterPro" id="IPR012677">
    <property type="entry name" value="Nucleotide-bd_a/b_plait_sf"/>
</dbReference>
<comment type="subunit">
    <text evidence="6">Part of the 50S ribosomal subunit. Contacts protein L29, and trigger factor when it is bound to the ribosome.</text>
</comment>